<dbReference type="FunFam" id="3.30.230.10:FF:000072">
    <property type="entry name" value="Diphosphomevalonate decarboxylase"/>
    <property type="match status" value="1"/>
</dbReference>
<evidence type="ECO:0000256" key="6">
    <source>
        <dbReference type="ARBA" id="ARBA00023098"/>
    </source>
</evidence>
<sequence length="347" mass="38872">MRNLNRKEKGGGVMKASAIAHSNIAFIKYWGRSLGRDPSLNIPSNDNVSMTKLGMGDQRLQTHTTIEFSDAYKEDIAILEGEVLTGRKLQRVLGVVNPLRKYAGIDYKFKMESKNDFPTQAGLASSASGFAALAIATVNALNLRLSKEEISTYARLGSGSAARSIHGGFVWWHKGNSHESSFAEQICGPDEFEIRAVIAIIHEGKKDVTSDVGHESAWTSPLNKARVEISQKQADEIRKAILDDNFTRVGQMVEKNCLYMHSIMMTSEPPLFYWFPETLRVIKTIQRMRKEGLECYFTIDAGPNVHCLCRPEDMNELQKLLEKMEGVTKIIPVKPADDSYVTKEHLF</sequence>
<dbReference type="GO" id="GO:0005524">
    <property type="term" value="F:ATP binding"/>
    <property type="evidence" value="ECO:0007669"/>
    <property type="project" value="UniProtKB-KW"/>
</dbReference>
<evidence type="ECO:0000256" key="7">
    <source>
        <dbReference type="ARBA" id="ARBA00023239"/>
    </source>
</evidence>
<evidence type="ECO:0000256" key="1">
    <source>
        <dbReference type="ARBA" id="ARBA00008831"/>
    </source>
</evidence>
<dbReference type="Gene3D" id="3.30.230.10">
    <property type="match status" value="1"/>
</dbReference>
<dbReference type="InterPro" id="IPR053859">
    <property type="entry name" value="MVD-like_N"/>
</dbReference>
<dbReference type="PANTHER" id="PTHR10977">
    <property type="entry name" value="DIPHOSPHOMEVALONATE DECARBOXYLASE"/>
    <property type="match status" value="1"/>
</dbReference>
<dbReference type="SUPFAM" id="SSF55060">
    <property type="entry name" value="GHMP Kinase, C-terminal domain"/>
    <property type="match status" value="1"/>
</dbReference>
<dbReference type="InterPro" id="IPR029765">
    <property type="entry name" value="Mev_diP_decarb"/>
</dbReference>
<dbReference type="InterPro" id="IPR005935">
    <property type="entry name" value="Mev_decarb"/>
</dbReference>
<dbReference type="SUPFAM" id="SSF54211">
    <property type="entry name" value="Ribosomal protein S5 domain 2-like"/>
    <property type="match status" value="1"/>
</dbReference>
<dbReference type="GO" id="GO:0019287">
    <property type="term" value="P:isopentenyl diphosphate biosynthetic process, mevalonate pathway"/>
    <property type="evidence" value="ECO:0007669"/>
    <property type="project" value="InterPro"/>
</dbReference>
<dbReference type="InterPro" id="IPR014721">
    <property type="entry name" value="Ribsml_uS5_D2-typ_fold_subgr"/>
</dbReference>
<keyword evidence="3" id="KW-0444">Lipid biosynthesis</keyword>
<evidence type="ECO:0000259" key="8">
    <source>
        <dbReference type="Pfam" id="PF18376"/>
    </source>
</evidence>
<evidence type="ECO:0000259" key="9">
    <source>
        <dbReference type="Pfam" id="PF22700"/>
    </source>
</evidence>
<comment type="similarity">
    <text evidence="1">Belongs to the diphosphomevalonate decarboxylase family.</text>
</comment>
<dbReference type="Gene3D" id="3.30.70.890">
    <property type="entry name" value="GHMP kinase, C-terminal domain"/>
    <property type="match status" value="1"/>
</dbReference>
<dbReference type="GO" id="GO:0005829">
    <property type="term" value="C:cytosol"/>
    <property type="evidence" value="ECO:0007669"/>
    <property type="project" value="InterPro"/>
</dbReference>
<dbReference type="InterPro" id="IPR041431">
    <property type="entry name" value="Mvd1_C"/>
</dbReference>
<evidence type="ECO:0000313" key="10">
    <source>
        <dbReference type="EMBL" id="PJB99295.1"/>
    </source>
</evidence>
<reference evidence="11" key="1">
    <citation type="submission" date="2017-09" db="EMBL/GenBank/DDBJ databases">
        <title>Depth-based differentiation of microbial function through sediment-hosted aquifers and enrichment of novel symbionts in the deep terrestrial subsurface.</title>
        <authorList>
            <person name="Probst A.J."/>
            <person name="Ladd B."/>
            <person name="Jarett J.K."/>
            <person name="Geller-Mcgrath D.E."/>
            <person name="Sieber C.M.K."/>
            <person name="Emerson J.B."/>
            <person name="Anantharaman K."/>
            <person name="Thomas B.C."/>
            <person name="Malmstrom R."/>
            <person name="Stieglmeier M."/>
            <person name="Klingl A."/>
            <person name="Woyke T."/>
            <person name="Ryan C.M."/>
            <person name="Banfield J.F."/>
        </authorList>
    </citation>
    <scope>NUCLEOTIDE SEQUENCE [LARGE SCALE GENOMIC DNA]</scope>
</reference>
<accession>A0A2M8DMD8</accession>
<evidence type="ECO:0000256" key="5">
    <source>
        <dbReference type="ARBA" id="ARBA00022840"/>
    </source>
</evidence>
<dbReference type="InterPro" id="IPR020568">
    <property type="entry name" value="Ribosomal_Su5_D2-typ_SF"/>
</dbReference>
<dbReference type="Proteomes" id="UP000228875">
    <property type="component" value="Unassembled WGS sequence"/>
</dbReference>
<dbReference type="Pfam" id="PF22700">
    <property type="entry name" value="MVD-like_N"/>
    <property type="match status" value="1"/>
</dbReference>
<evidence type="ECO:0000256" key="4">
    <source>
        <dbReference type="ARBA" id="ARBA00022741"/>
    </source>
</evidence>
<proteinExistence type="inferred from homology"/>
<organism evidence="10 11">
    <name type="scientific">Candidatus Nealsonbacteria bacterium CG_4_9_14_0_8_um_filter_35_12</name>
    <dbReference type="NCBI Taxonomy" id="1974692"/>
    <lineage>
        <taxon>Bacteria</taxon>
        <taxon>Candidatus Nealsoniibacteriota</taxon>
    </lineage>
</organism>
<feature type="domain" description="Diphosphomevalonate decarboxylase-like N-terminal" evidence="9">
    <location>
        <begin position="20"/>
        <end position="183"/>
    </location>
</feature>
<keyword evidence="5" id="KW-0067">ATP-binding</keyword>
<evidence type="ECO:0000313" key="11">
    <source>
        <dbReference type="Proteomes" id="UP000228875"/>
    </source>
</evidence>
<name>A0A2M8DMD8_9BACT</name>
<evidence type="ECO:0000256" key="2">
    <source>
        <dbReference type="ARBA" id="ARBA00012296"/>
    </source>
</evidence>
<dbReference type="AlphaFoldDB" id="A0A2M8DMD8"/>
<dbReference type="InterPro" id="IPR036554">
    <property type="entry name" value="GHMP_kinase_C_sf"/>
</dbReference>
<dbReference type="NCBIfam" id="TIGR01240">
    <property type="entry name" value="mevDPdecarb"/>
    <property type="match status" value="1"/>
</dbReference>
<gene>
    <name evidence="10" type="primary">mvaD</name>
    <name evidence="10" type="ORF">CO077_02500</name>
</gene>
<keyword evidence="7" id="KW-0456">Lyase</keyword>
<comment type="caution">
    <text evidence="10">The sequence shown here is derived from an EMBL/GenBank/DDBJ whole genome shotgun (WGS) entry which is preliminary data.</text>
</comment>
<keyword evidence="6" id="KW-0443">Lipid metabolism</keyword>
<dbReference type="GO" id="GO:0004163">
    <property type="term" value="F:diphosphomevalonate decarboxylase activity"/>
    <property type="evidence" value="ECO:0007669"/>
    <property type="project" value="UniProtKB-EC"/>
</dbReference>
<dbReference type="Pfam" id="PF18376">
    <property type="entry name" value="MDD_C"/>
    <property type="match status" value="1"/>
</dbReference>
<feature type="domain" description="Mvd1 C-terminal" evidence="8">
    <location>
        <begin position="196"/>
        <end position="325"/>
    </location>
</feature>
<dbReference type="EC" id="4.1.1.33" evidence="2"/>
<protein>
    <recommendedName>
        <fullName evidence="2">diphosphomevalonate decarboxylase</fullName>
        <ecNumber evidence="2">4.1.1.33</ecNumber>
    </recommendedName>
</protein>
<dbReference type="PANTHER" id="PTHR10977:SF3">
    <property type="entry name" value="DIPHOSPHOMEVALONATE DECARBOXYLASE"/>
    <property type="match status" value="1"/>
</dbReference>
<keyword evidence="4" id="KW-0547">Nucleotide-binding</keyword>
<evidence type="ECO:0000256" key="3">
    <source>
        <dbReference type="ARBA" id="ARBA00022516"/>
    </source>
</evidence>
<dbReference type="EMBL" id="PFTB01000056">
    <property type="protein sequence ID" value="PJB99295.1"/>
    <property type="molecule type" value="Genomic_DNA"/>
</dbReference>
<dbReference type="PIRSF" id="PIRSF015950">
    <property type="entry name" value="Mev_P_decrbx"/>
    <property type="match status" value="1"/>
</dbReference>